<dbReference type="PROSITE" id="PS51186">
    <property type="entry name" value="GNAT"/>
    <property type="match status" value="1"/>
</dbReference>
<reference evidence="2 3" key="1">
    <citation type="submission" date="2010-12" db="EMBL/GenBank/DDBJ databases">
        <title>Complete sequence of Desulfurispirillum indicum S5.</title>
        <authorList>
            <consortium name="US DOE Joint Genome Institute"/>
            <person name="Lucas S."/>
            <person name="Copeland A."/>
            <person name="Lapidus A."/>
            <person name="Cheng J.-F."/>
            <person name="Goodwin L."/>
            <person name="Pitluck S."/>
            <person name="Chertkov O."/>
            <person name="Held B."/>
            <person name="Detter J.C."/>
            <person name="Han C."/>
            <person name="Tapia R."/>
            <person name="Land M."/>
            <person name="Hauser L."/>
            <person name="Kyrpides N."/>
            <person name="Ivanova N."/>
            <person name="Mikhailova N."/>
            <person name="Haggblom M."/>
            <person name="Rauschenbach I."/>
            <person name="Bini E."/>
            <person name="Woyke T."/>
        </authorList>
    </citation>
    <scope>NUCLEOTIDE SEQUENCE [LARGE SCALE GENOMIC DNA]</scope>
    <source>
        <strain evidence="3">ATCC BAA-1389 / DSM 22839 / S5</strain>
    </source>
</reference>
<dbReference type="RefSeq" id="WP_013506454.1">
    <property type="nucleotide sequence ID" value="NC_014836.1"/>
</dbReference>
<keyword evidence="2" id="KW-0808">Transferase</keyword>
<dbReference type="OrthoDB" id="9790865at2"/>
<dbReference type="AlphaFoldDB" id="E6W1M5"/>
<dbReference type="eggNOG" id="COG0456">
    <property type="taxonomic scope" value="Bacteria"/>
</dbReference>
<dbReference type="Proteomes" id="UP000002572">
    <property type="component" value="Chromosome"/>
</dbReference>
<gene>
    <name evidence="2" type="ordered locus">Selin_1847</name>
</gene>
<dbReference type="SUPFAM" id="SSF55729">
    <property type="entry name" value="Acyl-CoA N-acyltransferases (Nat)"/>
    <property type="match status" value="1"/>
</dbReference>
<dbReference type="InParanoid" id="E6W1M5"/>
<dbReference type="CDD" id="cd04301">
    <property type="entry name" value="NAT_SF"/>
    <property type="match status" value="1"/>
</dbReference>
<dbReference type="Gene3D" id="3.40.630.30">
    <property type="match status" value="1"/>
</dbReference>
<name>E6W1M5_DESIS</name>
<keyword evidence="3" id="KW-1185">Reference proteome</keyword>
<accession>E6W1M5</accession>
<dbReference type="InterPro" id="IPR000182">
    <property type="entry name" value="GNAT_dom"/>
</dbReference>
<evidence type="ECO:0000313" key="2">
    <source>
        <dbReference type="EMBL" id="ADU66574.1"/>
    </source>
</evidence>
<dbReference type="InterPro" id="IPR016181">
    <property type="entry name" value="Acyl_CoA_acyltransferase"/>
</dbReference>
<dbReference type="PANTHER" id="PTHR43072">
    <property type="entry name" value="N-ACETYLTRANSFERASE"/>
    <property type="match status" value="1"/>
</dbReference>
<dbReference type="GO" id="GO:0016747">
    <property type="term" value="F:acyltransferase activity, transferring groups other than amino-acyl groups"/>
    <property type="evidence" value="ECO:0007669"/>
    <property type="project" value="InterPro"/>
</dbReference>
<organism evidence="2 3">
    <name type="scientific">Desulfurispirillum indicum (strain ATCC BAA-1389 / DSM 22839 / S5)</name>
    <dbReference type="NCBI Taxonomy" id="653733"/>
    <lineage>
        <taxon>Bacteria</taxon>
        <taxon>Pseudomonadati</taxon>
        <taxon>Chrysiogenota</taxon>
        <taxon>Chrysiogenia</taxon>
        <taxon>Chrysiogenales</taxon>
        <taxon>Chrysiogenaceae</taxon>
        <taxon>Desulfurispirillum</taxon>
    </lineage>
</organism>
<dbReference type="KEGG" id="din:Selin_1847"/>
<proteinExistence type="predicted"/>
<dbReference type="Pfam" id="PF00583">
    <property type="entry name" value="Acetyltransf_1"/>
    <property type="match status" value="1"/>
</dbReference>
<evidence type="ECO:0000259" key="1">
    <source>
        <dbReference type="PROSITE" id="PS51186"/>
    </source>
</evidence>
<dbReference type="STRING" id="653733.Selin_1847"/>
<dbReference type="PIRSF" id="PIRSF037663">
    <property type="entry name" value="Acetyltransf_GNAT_prd"/>
    <property type="match status" value="1"/>
</dbReference>
<sequence length="163" mass="19001">MAAKNDAARPNRITIRNPNIDDLAPVFHLGEKIFTYRMSPTLYRTWDEFEVVEFFLSSQECCFVAESDEEIVGFLLGYIIDRKNATRKVGYLTWIGVDPDFESKGLAGKLFAKFRRVMHENEVELLLVDTEANNHRALNFFQRVGFKSPRDHLYLTLKMDEEE</sequence>
<dbReference type="EMBL" id="CP002432">
    <property type="protein sequence ID" value="ADU66574.1"/>
    <property type="molecule type" value="Genomic_DNA"/>
</dbReference>
<feature type="domain" description="N-acetyltransferase" evidence="1">
    <location>
        <begin position="13"/>
        <end position="160"/>
    </location>
</feature>
<evidence type="ECO:0000313" key="3">
    <source>
        <dbReference type="Proteomes" id="UP000002572"/>
    </source>
</evidence>
<dbReference type="HOGENOM" id="CLU_110672_0_0_0"/>
<protein>
    <submittedName>
        <fullName evidence="2">GCN5-related N-acetyltransferase</fullName>
    </submittedName>
</protein>
<dbReference type="InterPro" id="IPR017255">
    <property type="entry name" value="AcTrfase_GNAT_prd"/>
</dbReference>